<dbReference type="PROSITE" id="PS51257">
    <property type="entry name" value="PROKAR_LIPOPROTEIN"/>
    <property type="match status" value="1"/>
</dbReference>
<dbReference type="EMBL" id="CP043494">
    <property type="protein sequence ID" value="WNG50569.1"/>
    <property type="molecule type" value="Genomic_DNA"/>
</dbReference>
<organism evidence="1 2">
    <name type="scientific">Archangium minus</name>
    <dbReference type="NCBI Taxonomy" id="83450"/>
    <lineage>
        <taxon>Bacteria</taxon>
        <taxon>Pseudomonadati</taxon>
        <taxon>Myxococcota</taxon>
        <taxon>Myxococcia</taxon>
        <taxon>Myxococcales</taxon>
        <taxon>Cystobacterineae</taxon>
        <taxon>Archangiaceae</taxon>
        <taxon>Archangium</taxon>
    </lineage>
</organism>
<dbReference type="RefSeq" id="WP_395809801.1">
    <property type="nucleotide sequence ID" value="NZ_CP043494.1"/>
</dbReference>
<protein>
    <recommendedName>
        <fullName evidence="3">Lipoprotein</fullName>
    </recommendedName>
</protein>
<evidence type="ECO:0000313" key="2">
    <source>
        <dbReference type="Proteomes" id="UP001611383"/>
    </source>
</evidence>
<keyword evidence="2" id="KW-1185">Reference proteome</keyword>
<gene>
    <name evidence="1" type="ORF">F0U60_45420</name>
</gene>
<sequence length="188" mass="20561">MSALPRVLLLTAATLLTSGCRKIADTFFVVNAETEEICKTERSIPIPAAAPGTGTLVHTFEFPLGEIGADLPEGRLETEFRLRLFALDVTGGDVDLSGIESAKVSLRRPGSTEIIRTLLEYRQPTDAFSPTRITLRGVEAVSVAQLARDNRLELVFEAQGTLPPQAWTADLQACAALRAEVHYFRFIF</sequence>
<accession>A0ABY9X571</accession>
<evidence type="ECO:0000313" key="1">
    <source>
        <dbReference type="EMBL" id="WNG50569.1"/>
    </source>
</evidence>
<proteinExistence type="predicted"/>
<name>A0ABY9X571_9BACT</name>
<evidence type="ECO:0008006" key="3">
    <source>
        <dbReference type="Google" id="ProtNLM"/>
    </source>
</evidence>
<dbReference type="Proteomes" id="UP001611383">
    <property type="component" value="Chromosome"/>
</dbReference>
<reference evidence="1 2" key="1">
    <citation type="submission" date="2019-08" db="EMBL/GenBank/DDBJ databases">
        <title>Archangium and Cystobacter genomes.</title>
        <authorList>
            <person name="Chen I.-C.K."/>
            <person name="Wielgoss S."/>
        </authorList>
    </citation>
    <scope>NUCLEOTIDE SEQUENCE [LARGE SCALE GENOMIC DNA]</scope>
    <source>
        <strain evidence="1 2">Cbm 6</strain>
    </source>
</reference>